<gene>
    <name evidence="3" type="ORF">HKBW3S33_00515</name>
</gene>
<dbReference type="CDD" id="cd00885">
    <property type="entry name" value="cinA"/>
    <property type="match status" value="1"/>
</dbReference>
<dbReference type="PANTHER" id="PTHR13939">
    <property type="entry name" value="NICOTINAMIDE-NUCLEOTIDE AMIDOHYDROLASE PNCC"/>
    <property type="match status" value="1"/>
</dbReference>
<dbReference type="InterPro" id="IPR036425">
    <property type="entry name" value="MoaB/Mog-like_dom_sf"/>
</dbReference>
<dbReference type="Gene3D" id="3.40.980.10">
    <property type="entry name" value="MoaB/Mog-like domain"/>
    <property type="match status" value="1"/>
</dbReference>
<proteinExistence type="inferred from homology"/>
<dbReference type="EMBL" id="BLRY01000015">
    <property type="protein sequence ID" value="GFP27103.1"/>
    <property type="molecule type" value="Genomic_DNA"/>
</dbReference>
<dbReference type="AlphaFoldDB" id="A0A6V8P493"/>
<protein>
    <recommendedName>
        <fullName evidence="1">CinA-like protein</fullName>
    </recommendedName>
</protein>
<feature type="domain" description="MoaB/Mog" evidence="2">
    <location>
        <begin position="4"/>
        <end position="170"/>
    </location>
</feature>
<reference evidence="3 4" key="1">
    <citation type="journal article" date="2020" name="Front. Microbiol.">
        <title>Single-cell genomics of novel Actinobacteria with the Wood-Ljungdahl pathway discovered in a serpentinizing system.</title>
        <authorList>
            <person name="Merino N."/>
            <person name="Kawai M."/>
            <person name="Boyd E.S."/>
            <person name="Colman D.R."/>
            <person name="McGlynn S.E."/>
            <person name="Nealson K.H."/>
            <person name="Kurokawa K."/>
            <person name="Hongoh Y."/>
        </authorList>
    </citation>
    <scope>NUCLEOTIDE SEQUENCE [LARGE SCALE GENOMIC DNA]</scope>
    <source>
        <strain evidence="3 4">S33</strain>
    </source>
</reference>
<dbReference type="InterPro" id="IPR041424">
    <property type="entry name" value="CinA_KH"/>
</dbReference>
<dbReference type="Proteomes" id="UP000591948">
    <property type="component" value="Unassembled WGS sequence"/>
</dbReference>
<evidence type="ECO:0000259" key="2">
    <source>
        <dbReference type="SMART" id="SM00852"/>
    </source>
</evidence>
<dbReference type="SUPFAM" id="SSF53218">
    <property type="entry name" value="Molybdenum cofactor biosynthesis proteins"/>
    <property type="match status" value="1"/>
</dbReference>
<name>A0A6V8P493_9ACTN</name>
<dbReference type="InterPro" id="IPR050101">
    <property type="entry name" value="CinA"/>
</dbReference>
<accession>A0A6V8P493</accession>
<dbReference type="PANTHER" id="PTHR13939:SF0">
    <property type="entry name" value="NMN AMIDOHYDROLASE-LIKE PROTEIN YFAY"/>
    <property type="match status" value="1"/>
</dbReference>
<organism evidence="3 4">
    <name type="scientific">Candidatus Hakubella thermalkaliphila</name>
    <dbReference type="NCBI Taxonomy" id="2754717"/>
    <lineage>
        <taxon>Bacteria</taxon>
        <taxon>Bacillati</taxon>
        <taxon>Actinomycetota</taxon>
        <taxon>Actinomycetota incertae sedis</taxon>
        <taxon>Candidatus Hakubellales</taxon>
        <taxon>Candidatus Hakubellaceae</taxon>
        <taxon>Candidatus Hakubella</taxon>
    </lineage>
</organism>
<evidence type="ECO:0000313" key="3">
    <source>
        <dbReference type="EMBL" id="GFP27103.1"/>
    </source>
</evidence>
<comment type="caution">
    <text evidence="3">The sequence shown here is derived from an EMBL/GenBank/DDBJ whole genome shotgun (WGS) entry which is preliminary data.</text>
</comment>
<sequence>MNCSILAIGTELLLGSLENTNASFIAGRLAENGIDSFLQVTVGDNEKMIHRALEFCLSSSDAVIITGGLGSTEDDVTKSALSSFFHRELVLDREIESHLEERFAGIDRTVYQRIKKQAYILEGSRIIQPMGTAPGLILEEGDKLIICLPGVPGEMRFMMEKSVLPLLVSRGKGSQDVIISRFLRIVGLSEPAIETAIMDIVKAQQNPTLAMLPGLGEVQIRLTARARGREEAQELLGTVEKQIRERLGNKIFGIDEEDPEKVVGDMCRKRGLSLSAAESCTGGLFSSRITSVPGSSDYFRGSVVSYSNESKKKILGVRSSFLRSFGAVSKEVAEEMAKGARNLFATDIAVSCTGIAGPKGGTEEKPVGLVFLGLCSDSMLVSERTRYYGSRKDIQYRATQSMLDLIRRFLLGEQLGGRGN</sequence>
<dbReference type="Pfam" id="PF02464">
    <property type="entry name" value="CinA"/>
    <property type="match status" value="1"/>
</dbReference>
<dbReference type="SUPFAM" id="SSF142433">
    <property type="entry name" value="CinA-like"/>
    <property type="match status" value="1"/>
</dbReference>
<evidence type="ECO:0000256" key="1">
    <source>
        <dbReference type="HAMAP-Rule" id="MF_00226"/>
    </source>
</evidence>
<dbReference type="SMART" id="SM00852">
    <property type="entry name" value="MoCF_biosynth"/>
    <property type="match status" value="1"/>
</dbReference>
<dbReference type="Gene3D" id="3.30.70.2860">
    <property type="match status" value="1"/>
</dbReference>
<keyword evidence="4" id="KW-1185">Reference proteome</keyword>
<dbReference type="InterPro" id="IPR008135">
    <property type="entry name" value="Competence-induced_CinA"/>
</dbReference>
<dbReference type="InterPro" id="IPR001453">
    <property type="entry name" value="MoaB/Mog_dom"/>
</dbReference>
<dbReference type="NCBIfam" id="TIGR00200">
    <property type="entry name" value="cinA_nterm"/>
    <property type="match status" value="1"/>
</dbReference>
<dbReference type="NCBIfam" id="TIGR00199">
    <property type="entry name" value="PncC_domain"/>
    <property type="match status" value="1"/>
</dbReference>
<dbReference type="Pfam" id="PF00994">
    <property type="entry name" value="MoCF_biosynth"/>
    <property type="match status" value="1"/>
</dbReference>
<dbReference type="Gene3D" id="3.90.950.20">
    <property type="entry name" value="CinA-like"/>
    <property type="match status" value="1"/>
</dbReference>
<dbReference type="NCBIfam" id="NF001813">
    <property type="entry name" value="PRK00549.1"/>
    <property type="match status" value="1"/>
</dbReference>
<comment type="similarity">
    <text evidence="1">Belongs to the CinA family.</text>
</comment>
<dbReference type="HAMAP" id="MF_00226_B">
    <property type="entry name" value="CinA_B"/>
    <property type="match status" value="1"/>
</dbReference>
<dbReference type="InterPro" id="IPR008136">
    <property type="entry name" value="CinA_C"/>
</dbReference>
<dbReference type="InterPro" id="IPR036653">
    <property type="entry name" value="CinA-like_C"/>
</dbReference>
<dbReference type="RefSeq" id="WP_176233146.1">
    <property type="nucleotide sequence ID" value="NZ_BLRY01000015.1"/>
</dbReference>
<evidence type="ECO:0000313" key="4">
    <source>
        <dbReference type="Proteomes" id="UP000591948"/>
    </source>
</evidence>
<dbReference type="PIRSF" id="PIRSF006728">
    <property type="entry name" value="CinA"/>
    <property type="match status" value="1"/>
</dbReference>
<dbReference type="Pfam" id="PF18146">
    <property type="entry name" value="CinA_KH"/>
    <property type="match status" value="1"/>
</dbReference>